<feature type="transmembrane region" description="Helical" evidence="8">
    <location>
        <begin position="373"/>
        <end position="392"/>
    </location>
</feature>
<keyword evidence="7 8" id="KW-0472">Membrane</keyword>
<feature type="transmembrane region" description="Helical" evidence="8">
    <location>
        <begin position="327"/>
        <end position="352"/>
    </location>
</feature>
<dbReference type="GO" id="GO:0005886">
    <property type="term" value="C:plasma membrane"/>
    <property type="evidence" value="ECO:0007669"/>
    <property type="project" value="UniProtKB-SubCell"/>
</dbReference>
<feature type="transmembrane region" description="Helical" evidence="8">
    <location>
        <begin position="404"/>
        <end position="423"/>
    </location>
</feature>
<evidence type="ECO:0000256" key="8">
    <source>
        <dbReference type="SAM" id="Phobius"/>
    </source>
</evidence>
<dbReference type="EMBL" id="FOBS01000005">
    <property type="protein sequence ID" value="SEM13728.1"/>
    <property type="molecule type" value="Genomic_DNA"/>
</dbReference>
<sequence length="440" mass="47908">MTSFPQNIVACPDCDLLQHIPALPSGGKASCPRCGHTIASSKPDSLDRTLALAVAAAIVLIIANVMPLMGLSAVGRQASTTILGGVLKMWQNGHQITAVLVAFCTVLAPTVYIGFMLTVLLAVRRTPAPFWAGTLLRMAEFNQPWAMVEVMMLGILVALIKIADLATVIPGIGMFAVGGLIVLIAAMTVSFDSQEVWRRIWWADGKDPQSVAFLKPEERVEGRTESSEPPGDLTGIKLGLVLCEVCGLLTRPADLAEPGHCPRCGQELELRRHNMIQRTWALLIAATICYIPANLLPVMGTTTPTYAEKDTIMSGVVLLYAHGSWPLALIVFIASVMIPMAKIAALAYLLISVQFRSIRNREERIRLYRLVEFVGRWSMLDVFVVTFVVALVQLQPLMSVEPGAGVLFFAAVVVLTMLAAESYDPRLIWDSSNNKEEKND</sequence>
<evidence type="ECO:0000256" key="5">
    <source>
        <dbReference type="ARBA" id="ARBA00022692"/>
    </source>
</evidence>
<dbReference type="NCBIfam" id="TIGR00155">
    <property type="entry name" value="pqiA_fam"/>
    <property type="match status" value="1"/>
</dbReference>
<evidence type="ECO:0000256" key="3">
    <source>
        <dbReference type="ARBA" id="ARBA00022475"/>
    </source>
</evidence>
<dbReference type="InterPro" id="IPR007498">
    <property type="entry name" value="PqiA-like"/>
</dbReference>
<dbReference type="RefSeq" id="WP_093882553.1">
    <property type="nucleotide sequence ID" value="NZ_FOBS01000005.1"/>
</dbReference>
<feature type="transmembrane region" description="Helical" evidence="8">
    <location>
        <begin position="144"/>
        <end position="163"/>
    </location>
</feature>
<proteinExistence type="inferred from homology"/>
<protein>
    <submittedName>
        <fullName evidence="9">Paraquat-inducible protein A</fullName>
    </submittedName>
</protein>
<evidence type="ECO:0000256" key="2">
    <source>
        <dbReference type="ARBA" id="ARBA00007555"/>
    </source>
</evidence>
<dbReference type="PANTHER" id="PTHR30462:SF1">
    <property type="entry name" value="INTERMEMBRANE TRANSPORT PROTEIN YEBS"/>
    <property type="match status" value="1"/>
</dbReference>
<keyword evidence="3" id="KW-1003">Cell membrane</keyword>
<feature type="transmembrane region" description="Helical" evidence="8">
    <location>
        <begin position="95"/>
        <end position="123"/>
    </location>
</feature>
<comment type="subcellular location">
    <subcellularLocation>
        <location evidence="1">Cell inner membrane</location>
        <topology evidence="1">Multi-pass membrane protein</topology>
    </subcellularLocation>
</comment>
<evidence type="ECO:0000256" key="4">
    <source>
        <dbReference type="ARBA" id="ARBA00022519"/>
    </source>
</evidence>
<name>A0A1H7VY64_9BACT</name>
<dbReference type="STRING" id="43775.SAMN04489760_10513"/>
<dbReference type="InterPro" id="IPR051800">
    <property type="entry name" value="PqiA-PqiB_transport"/>
</dbReference>
<keyword evidence="6 8" id="KW-1133">Transmembrane helix</keyword>
<evidence type="ECO:0000313" key="9">
    <source>
        <dbReference type="EMBL" id="SEM13728.1"/>
    </source>
</evidence>
<accession>A0A1H7VY64</accession>
<dbReference type="Pfam" id="PF04403">
    <property type="entry name" value="PqiA"/>
    <property type="match status" value="2"/>
</dbReference>
<evidence type="ECO:0000256" key="6">
    <source>
        <dbReference type="ARBA" id="ARBA00022989"/>
    </source>
</evidence>
<dbReference type="Proteomes" id="UP000198744">
    <property type="component" value="Unassembled WGS sequence"/>
</dbReference>
<feature type="transmembrane region" description="Helical" evidence="8">
    <location>
        <begin position="50"/>
        <end position="75"/>
    </location>
</feature>
<dbReference type="PANTHER" id="PTHR30462">
    <property type="entry name" value="INTERMEMBRANE TRANSPORT PROTEIN PQIB-RELATED"/>
    <property type="match status" value="1"/>
</dbReference>
<gene>
    <name evidence="9" type="ORF">SAMN04489760_10513</name>
</gene>
<keyword evidence="10" id="KW-1185">Reference proteome</keyword>
<comment type="similarity">
    <text evidence="2">Belongs to the PqiA family.</text>
</comment>
<reference evidence="9 10" key="1">
    <citation type="submission" date="2016-10" db="EMBL/GenBank/DDBJ databases">
        <authorList>
            <person name="de Groot N.N."/>
        </authorList>
    </citation>
    <scope>NUCLEOTIDE SEQUENCE [LARGE SCALE GENOMIC DNA]</scope>
    <source>
        <strain evidence="9 10">DSM 8423</strain>
    </source>
</reference>
<feature type="transmembrane region" description="Helical" evidence="8">
    <location>
        <begin position="169"/>
        <end position="191"/>
    </location>
</feature>
<feature type="transmembrane region" description="Helical" evidence="8">
    <location>
        <begin position="280"/>
        <end position="299"/>
    </location>
</feature>
<keyword evidence="4" id="KW-0997">Cell inner membrane</keyword>
<dbReference type="OrthoDB" id="9800207at2"/>
<organism evidence="9 10">
    <name type="scientific">Syntrophus gentianae</name>
    <dbReference type="NCBI Taxonomy" id="43775"/>
    <lineage>
        <taxon>Bacteria</taxon>
        <taxon>Pseudomonadati</taxon>
        <taxon>Thermodesulfobacteriota</taxon>
        <taxon>Syntrophia</taxon>
        <taxon>Syntrophales</taxon>
        <taxon>Syntrophaceae</taxon>
        <taxon>Syntrophus</taxon>
    </lineage>
</organism>
<evidence type="ECO:0000313" key="10">
    <source>
        <dbReference type="Proteomes" id="UP000198744"/>
    </source>
</evidence>
<dbReference type="InterPro" id="IPR005219">
    <property type="entry name" value="PqiA-like_proteobact"/>
</dbReference>
<dbReference type="AlphaFoldDB" id="A0A1H7VY64"/>
<evidence type="ECO:0000256" key="7">
    <source>
        <dbReference type="ARBA" id="ARBA00023136"/>
    </source>
</evidence>
<evidence type="ECO:0000256" key="1">
    <source>
        <dbReference type="ARBA" id="ARBA00004429"/>
    </source>
</evidence>
<keyword evidence="5 8" id="KW-0812">Transmembrane</keyword>